<reference evidence="3" key="1">
    <citation type="submission" date="2016-10" db="EMBL/GenBank/DDBJ databases">
        <authorList>
            <person name="Varghese N."/>
            <person name="Submissions S."/>
        </authorList>
    </citation>
    <scope>NUCLEOTIDE SEQUENCE [LARGE SCALE GENOMIC DNA]</scope>
    <source>
        <strain evidence="3">RD 26</strain>
    </source>
</reference>
<protein>
    <recommendedName>
        <fullName evidence="4">AMP-binding enzyme</fullName>
    </recommendedName>
</protein>
<evidence type="ECO:0000313" key="2">
    <source>
        <dbReference type="EMBL" id="SFR38673.1"/>
    </source>
</evidence>
<gene>
    <name evidence="2" type="ORF">SAMN04487937_1752</name>
</gene>
<sequence>MDLVGDLLARDRRTRDTALGTPDGRERTYHDLITNGYKAANVLRYLGVRGGATVAVDPTPGFHTTLAFLGAAAVGAPVRFDPEAGIEAGDRVVLAPVATAADLDPAPGTNLAAFGGSPERADTTHWEQELWSENPGTPPSEVGPADAAIVGPNREFSHRELCSLAAAAVEEARLNEGTRVVLRRPLSDPPAVAAGLVAPLSVGGTAVLASPRADGEADDDADEPRGDVAVAPADVAVPEPRRVDPASLASAAE</sequence>
<keyword evidence="3" id="KW-1185">Reference proteome</keyword>
<dbReference type="OrthoDB" id="205088at2157"/>
<organism evidence="2 3">
    <name type="scientific">Halorubrum sodomense</name>
    <dbReference type="NCBI Taxonomy" id="35743"/>
    <lineage>
        <taxon>Archaea</taxon>
        <taxon>Methanobacteriati</taxon>
        <taxon>Methanobacteriota</taxon>
        <taxon>Stenosarchaea group</taxon>
        <taxon>Halobacteria</taxon>
        <taxon>Halobacteriales</taxon>
        <taxon>Haloferacaceae</taxon>
        <taxon>Halorubrum</taxon>
    </lineage>
</organism>
<dbReference type="AlphaFoldDB" id="A0A1I6G911"/>
<dbReference type="InterPro" id="IPR042099">
    <property type="entry name" value="ANL_N_sf"/>
</dbReference>
<evidence type="ECO:0000256" key="1">
    <source>
        <dbReference type="SAM" id="MobiDB-lite"/>
    </source>
</evidence>
<feature type="region of interest" description="Disordered" evidence="1">
    <location>
        <begin position="126"/>
        <end position="148"/>
    </location>
</feature>
<proteinExistence type="predicted"/>
<feature type="compositionally biased region" description="Low complexity" evidence="1">
    <location>
        <begin position="227"/>
        <end position="238"/>
    </location>
</feature>
<dbReference type="STRING" id="35743.SAMN04487937_1752"/>
<feature type="region of interest" description="Disordered" evidence="1">
    <location>
        <begin position="209"/>
        <end position="253"/>
    </location>
</feature>
<dbReference type="EMBL" id="FOYN01000002">
    <property type="protein sequence ID" value="SFR38673.1"/>
    <property type="molecule type" value="Genomic_DNA"/>
</dbReference>
<dbReference type="SUPFAM" id="SSF56801">
    <property type="entry name" value="Acetyl-CoA synthetase-like"/>
    <property type="match status" value="1"/>
</dbReference>
<dbReference type="RefSeq" id="WP_092921134.1">
    <property type="nucleotide sequence ID" value="NZ_FOYN01000002.1"/>
</dbReference>
<evidence type="ECO:0000313" key="3">
    <source>
        <dbReference type="Proteomes" id="UP000198932"/>
    </source>
</evidence>
<evidence type="ECO:0008006" key="4">
    <source>
        <dbReference type="Google" id="ProtNLM"/>
    </source>
</evidence>
<dbReference type="Gene3D" id="3.40.50.12780">
    <property type="entry name" value="N-terminal domain of ligase-like"/>
    <property type="match status" value="1"/>
</dbReference>
<name>A0A1I6G911_HALSD</name>
<dbReference type="Proteomes" id="UP000198932">
    <property type="component" value="Unassembled WGS sequence"/>
</dbReference>
<accession>A0A1I6G911</accession>